<dbReference type="GO" id="GO:0004222">
    <property type="term" value="F:metalloendopeptidase activity"/>
    <property type="evidence" value="ECO:0007669"/>
    <property type="project" value="TreeGrafter"/>
</dbReference>
<dbReference type="PRINTS" id="PR01857">
    <property type="entry name" value="ADAMTSFAMILY"/>
</dbReference>
<evidence type="ECO:0000259" key="3">
    <source>
        <dbReference type="Pfam" id="PF19236"/>
    </source>
</evidence>
<gene>
    <name evidence="4" type="primary">ADAMTSL3</name>
    <name evidence="4" type="ORF">CEXT_667521</name>
</gene>
<feature type="domain" description="ADAMTS/ADAMTS-like cysteine-rich" evidence="3">
    <location>
        <begin position="24"/>
        <end position="104"/>
    </location>
</feature>
<evidence type="ECO:0000256" key="1">
    <source>
        <dbReference type="ARBA" id="ARBA00004613"/>
    </source>
</evidence>
<feature type="non-terminal residue" evidence="4">
    <location>
        <position position="1"/>
    </location>
</feature>
<dbReference type="GO" id="GO:0005576">
    <property type="term" value="C:extracellular region"/>
    <property type="evidence" value="ECO:0007669"/>
    <property type="project" value="UniProtKB-SubCell"/>
</dbReference>
<proteinExistence type="predicted"/>
<dbReference type="GO" id="GO:0006508">
    <property type="term" value="P:proteolysis"/>
    <property type="evidence" value="ECO:0007669"/>
    <property type="project" value="TreeGrafter"/>
</dbReference>
<dbReference type="AlphaFoldDB" id="A0AAV4XPA8"/>
<dbReference type="GO" id="GO:0031012">
    <property type="term" value="C:extracellular matrix"/>
    <property type="evidence" value="ECO:0007669"/>
    <property type="project" value="TreeGrafter"/>
</dbReference>
<dbReference type="Pfam" id="PF19236">
    <property type="entry name" value="ADAMTS_CR_3"/>
    <property type="match status" value="1"/>
</dbReference>
<comment type="caution">
    <text evidence="4">The sequence shown here is derived from an EMBL/GenBank/DDBJ whole genome shotgun (WGS) entry which is preliminary data.</text>
</comment>
<dbReference type="GO" id="GO:0030198">
    <property type="term" value="P:extracellular matrix organization"/>
    <property type="evidence" value="ECO:0007669"/>
    <property type="project" value="InterPro"/>
</dbReference>
<keyword evidence="5" id="KW-1185">Reference proteome</keyword>
<dbReference type="InterPro" id="IPR013273">
    <property type="entry name" value="ADAMTS/ADAMTS-like"/>
</dbReference>
<name>A0AAV4XPA8_CAEEX</name>
<dbReference type="PANTHER" id="PTHR13723:SF281">
    <property type="entry name" value="PAPILIN"/>
    <property type="match status" value="1"/>
</dbReference>
<comment type="subcellular location">
    <subcellularLocation>
        <location evidence="1">Secreted</location>
    </subcellularLocation>
</comment>
<dbReference type="Proteomes" id="UP001054945">
    <property type="component" value="Unassembled WGS sequence"/>
</dbReference>
<sequence>ACPDSQDFRAAQCAVYNPIPYRGRLYEWLPYQDPEDPCSLTCHAKSYSFVAKLAPNVKDGTRCREGSLDMCVQGKCLPVGCDLQLGSEKKVDECGVCGGDGSSCRRLVYVWGKTPFSPCSVSCGGVRIL</sequence>
<evidence type="ECO:0000313" key="5">
    <source>
        <dbReference type="Proteomes" id="UP001054945"/>
    </source>
</evidence>
<dbReference type="InterPro" id="IPR045371">
    <property type="entry name" value="ADAMTS_CR_3"/>
</dbReference>
<accession>A0AAV4XPA8</accession>
<dbReference type="EMBL" id="BPLR01018058">
    <property type="protein sequence ID" value="GIY96519.1"/>
    <property type="molecule type" value="Genomic_DNA"/>
</dbReference>
<dbReference type="InterPro" id="IPR050439">
    <property type="entry name" value="ADAMTS_ADAMTS-like"/>
</dbReference>
<protein>
    <submittedName>
        <fullName evidence="4">ADAMTS-like protein 3</fullName>
    </submittedName>
</protein>
<evidence type="ECO:0000256" key="2">
    <source>
        <dbReference type="ARBA" id="ARBA00022525"/>
    </source>
</evidence>
<organism evidence="4 5">
    <name type="scientific">Caerostris extrusa</name>
    <name type="common">Bark spider</name>
    <name type="synonym">Caerostris bankana</name>
    <dbReference type="NCBI Taxonomy" id="172846"/>
    <lineage>
        <taxon>Eukaryota</taxon>
        <taxon>Metazoa</taxon>
        <taxon>Ecdysozoa</taxon>
        <taxon>Arthropoda</taxon>
        <taxon>Chelicerata</taxon>
        <taxon>Arachnida</taxon>
        <taxon>Araneae</taxon>
        <taxon>Araneomorphae</taxon>
        <taxon>Entelegynae</taxon>
        <taxon>Araneoidea</taxon>
        <taxon>Araneidae</taxon>
        <taxon>Caerostris</taxon>
    </lineage>
</organism>
<dbReference type="PANTHER" id="PTHR13723">
    <property type="entry name" value="ADAMTS A DISINTEGRIN AND METALLOPROTEASE WITH THROMBOSPONDIN MOTIFS PROTEASE"/>
    <property type="match status" value="1"/>
</dbReference>
<keyword evidence="2" id="KW-0964">Secreted</keyword>
<reference evidence="4 5" key="1">
    <citation type="submission" date="2021-06" db="EMBL/GenBank/DDBJ databases">
        <title>Caerostris extrusa draft genome.</title>
        <authorList>
            <person name="Kono N."/>
            <person name="Arakawa K."/>
        </authorList>
    </citation>
    <scope>NUCLEOTIDE SEQUENCE [LARGE SCALE GENOMIC DNA]</scope>
</reference>
<evidence type="ECO:0000313" key="4">
    <source>
        <dbReference type="EMBL" id="GIY96519.1"/>
    </source>
</evidence>